<dbReference type="Gene3D" id="3.60.20.10">
    <property type="entry name" value="Glutamine Phosphoribosylpyrophosphate, subunit 1, domain 1"/>
    <property type="match status" value="1"/>
</dbReference>
<evidence type="ECO:0000256" key="1">
    <source>
        <dbReference type="SAM" id="MobiDB-lite"/>
    </source>
</evidence>
<accession>A0ABV0P8E5</accession>
<gene>
    <name evidence="2" type="ORF">GOODEAATRI_028081</name>
</gene>
<proteinExistence type="predicted"/>
<dbReference type="EMBL" id="JAHRIO010063779">
    <property type="protein sequence ID" value="MEQ2179723.1"/>
    <property type="molecule type" value="Genomic_DNA"/>
</dbReference>
<name>A0ABV0P8E5_9TELE</name>
<feature type="non-terminal residue" evidence="2">
    <location>
        <position position="1"/>
    </location>
</feature>
<protein>
    <submittedName>
        <fullName evidence="2">Uncharacterized protein</fullName>
    </submittedName>
</protein>
<comment type="caution">
    <text evidence="2">The sequence shown here is derived from an EMBL/GenBank/DDBJ whole genome shotgun (WGS) entry which is preliminary data.</text>
</comment>
<reference evidence="2 3" key="1">
    <citation type="submission" date="2021-06" db="EMBL/GenBank/DDBJ databases">
        <authorList>
            <person name="Palmer J.M."/>
        </authorList>
    </citation>
    <scope>NUCLEOTIDE SEQUENCE [LARGE SCALE GENOMIC DNA]</scope>
    <source>
        <strain evidence="2 3">GA_2019</strain>
        <tissue evidence="2">Muscle</tissue>
    </source>
</reference>
<dbReference type="Proteomes" id="UP001476798">
    <property type="component" value="Unassembled WGS sequence"/>
</dbReference>
<evidence type="ECO:0000313" key="2">
    <source>
        <dbReference type="EMBL" id="MEQ2179723.1"/>
    </source>
</evidence>
<sequence>GLPQVLTGFAAQPVGSDGFLNCGSVPPPRSIELDEPPLVETAANLFRASCYRYREELMAGILVAGWDRRKGGQVGFTGTSSYGPGPEQPDHCSTEAWMRCGQQEVRSQRSFLLRWTSGSTESCLKEERRRKHLSLFSLQTCFQLQVRLCSDSDPQTEAGVRRRRSSHLSVAAPLPVSQAQPELPPLTSMNKERTPDPTLLSSEEEEAETPLFLLFTGLKMKL</sequence>
<feature type="region of interest" description="Disordered" evidence="1">
    <location>
        <begin position="157"/>
        <end position="205"/>
    </location>
</feature>
<dbReference type="InterPro" id="IPR029055">
    <property type="entry name" value="Ntn_hydrolases_N"/>
</dbReference>
<dbReference type="SUPFAM" id="SSF56235">
    <property type="entry name" value="N-terminal nucleophile aminohydrolases (Ntn hydrolases)"/>
    <property type="match status" value="1"/>
</dbReference>
<keyword evidence="3" id="KW-1185">Reference proteome</keyword>
<organism evidence="2 3">
    <name type="scientific">Goodea atripinnis</name>
    <dbReference type="NCBI Taxonomy" id="208336"/>
    <lineage>
        <taxon>Eukaryota</taxon>
        <taxon>Metazoa</taxon>
        <taxon>Chordata</taxon>
        <taxon>Craniata</taxon>
        <taxon>Vertebrata</taxon>
        <taxon>Euteleostomi</taxon>
        <taxon>Actinopterygii</taxon>
        <taxon>Neopterygii</taxon>
        <taxon>Teleostei</taxon>
        <taxon>Neoteleostei</taxon>
        <taxon>Acanthomorphata</taxon>
        <taxon>Ovalentaria</taxon>
        <taxon>Atherinomorphae</taxon>
        <taxon>Cyprinodontiformes</taxon>
        <taxon>Goodeidae</taxon>
        <taxon>Goodea</taxon>
    </lineage>
</organism>
<evidence type="ECO:0000313" key="3">
    <source>
        <dbReference type="Proteomes" id="UP001476798"/>
    </source>
</evidence>